<dbReference type="PROSITE" id="PS51198">
    <property type="entry name" value="UVRD_HELICASE_ATP_BIND"/>
    <property type="match status" value="1"/>
</dbReference>
<evidence type="ECO:0000256" key="8">
    <source>
        <dbReference type="ARBA" id="ARBA00022840"/>
    </source>
</evidence>
<keyword evidence="4" id="KW-0227">DNA damage</keyword>
<evidence type="ECO:0000256" key="10">
    <source>
        <dbReference type="ARBA" id="ARBA00023204"/>
    </source>
</evidence>
<gene>
    <name evidence="19" type="ORF">CLV56_0859</name>
</gene>
<dbReference type="PROSITE" id="PS51217">
    <property type="entry name" value="UVRD_HELICASE_CTER"/>
    <property type="match status" value="1"/>
</dbReference>
<keyword evidence="7" id="KW-0269">Exonuclease</keyword>
<dbReference type="PANTHER" id="PTHR11070:SF59">
    <property type="entry name" value="DNA 3'-5' HELICASE"/>
    <property type="match status" value="1"/>
</dbReference>
<dbReference type="InterPro" id="IPR013986">
    <property type="entry name" value="DExx_box_DNA_helicase_dom_sf"/>
</dbReference>
<evidence type="ECO:0000256" key="4">
    <source>
        <dbReference type="ARBA" id="ARBA00022763"/>
    </source>
</evidence>
<organism evidence="19 20">
    <name type="scientific">Mumia flava</name>
    <dbReference type="NCBI Taxonomy" id="1348852"/>
    <lineage>
        <taxon>Bacteria</taxon>
        <taxon>Bacillati</taxon>
        <taxon>Actinomycetota</taxon>
        <taxon>Actinomycetes</taxon>
        <taxon>Propionibacteriales</taxon>
        <taxon>Nocardioidaceae</taxon>
        <taxon>Mumia</taxon>
    </lineage>
</organism>
<dbReference type="CDD" id="cd17932">
    <property type="entry name" value="DEXQc_UvrD"/>
    <property type="match status" value="1"/>
</dbReference>
<dbReference type="Pfam" id="PF00580">
    <property type="entry name" value="UvrD-helicase"/>
    <property type="match status" value="1"/>
</dbReference>
<dbReference type="GO" id="GO:0005524">
    <property type="term" value="F:ATP binding"/>
    <property type="evidence" value="ECO:0007669"/>
    <property type="project" value="UniProtKB-UniRule"/>
</dbReference>
<evidence type="ECO:0000256" key="3">
    <source>
        <dbReference type="ARBA" id="ARBA00022741"/>
    </source>
</evidence>
<dbReference type="RefSeq" id="WP_100414433.1">
    <property type="nucleotide sequence ID" value="NZ_PGEZ01000001.1"/>
</dbReference>
<dbReference type="GO" id="GO:0033202">
    <property type="term" value="C:DNA helicase complex"/>
    <property type="evidence" value="ECO:0007669"/>
    <property type="project" value="TreeGrafter"/>
</dbReference>
<dbReference type="SUPFAM" id="SSF52540">
    <property type="entry name" value="P-loop containing nucleoside triphosphate hydrolases"/>
    <property type="match status" value="1"/>
</dbReference>
<evidence type="ECO:0000256" key="7">
    <source>
        <dbReference type="ARBA" id="ARBA00022839"/>
    </source>
</evidence>
<evidence type="ECO:0000256" key="5">
    <source>
        <dbReference type="ARBA" id="ARBA00022801"/>
    </source>
</evidence>
<dbReference type="PANTHER" id="PTHR11070">
    <property type="entry name" value="UVRD / RECB / PCRA DNA HELICASE FAMILY MEMBER"/>
    <property type="match status" value="1"/>
</dbReference>
<dbReference type="InterPro" id="IPR027417">
    <property type="entry name" value="P-loop_NTPase"/>
</dbReference>
<keyword evidence="2" id="KW-0540">Nuclease</keyword>
<dbReference type="EMBL" id="PGEZ01000001">
    <property type="protein sequence ID" value="PJJ56648.1"/>
    <property type="molecule type" value="Genomic_DNA"/>
</dbReference>
<dbReference type="GO" id="GO:0005829">
    <property type="term" value="C:cytosol"/>
    <property type="evidence" value="ECO:0007669"/>
    <property type="project" value="TreeGrafter"/>
</dbReference>
<evidence type="ECO:0000256" key="6">
    <source>
        <dbReference type="ARBA" id="ARBA00022806"/>
    </source>
</evidence>
<dbReference type="Pfam" id="PF12705">
    <property type="entry name" value="PDDEXK_1"/>
    <property type="match status" value="1"/>
</dbReference>
<dbReference type="InterPro" id="IPR014016">
    <property type="entry name" value="UvrD-like_ATP-bd"/>
</dbReference>
<sequence length="1126" mass="121218">MTPRYVLSPPSERAERPELDEHQQAVVDHPGGPLLVLAGPGTGKTTTLVESVVDRIERRGVPPEQVLVLTFSRRAADEMRQRIAARLERTVATPLATTFHSFCYGLVRELQDPKDYAEPMQLLSAAEADHRVRELLEGAADGVRHPWPARLLPALRTHGFAVELQRLAGRARALGLDPVDLATTGSATGRTDWVAAAHFFEEYLDVLDAQNMLDYAELVHRARLAVEDHRGELAERFSYVVVDEFQDTDPAQVALLEALCGGGRDLVAVGDPDQSIYAFRGAEVRGVWEFPGRFAAADGRPAPVRALRRTRRFGPRLLAASKRVADRIGLGTLPLEARGFRDTVPTPAAHLRAGDDELWLATFTDPAAEAEHVAQLLRRAHLEEGTPWDEMAVLVRGGAAMGRLHRALVAAGVPVEVAGSEVPLRAEPAVGGLLAALELAVTLAEEARPDPEAVEALLTGPLGHLDGADLRVLCRELRRRDAFGDDGERRPPRPSTELLVDALVEPGVLAGLRGGRVDDVARRARRVADLVRRCATLVAQHASPEVVLWTLWRGTAWERRLLDATAAGGEAAAAAHRDLDAVVALFALAARSEETQRRRRVGAFLDEVRHHEVPADSLPERGRRGSVVSLLTAHRAKGLEWPLVVVAGVQEGVWPDVRHRGSLLAAERLGGLEHGAELRGPTSHVELLAEERRLFYVAITRARQRLVVTAVESIDPEGDQPSPFLDDLRPLASRAPAHPVRRPDRPLSLRGVVGELRRLAQEGATAAVRDGAARRLAELVESGVDAAAGADPATWWGLREPTESDAQVRPAGDPIVLSGSTLDGIVSCPLSWFLGHEARGETTSTTAQGFGLLVHALAADVVRGESAADPAALDATLDAVWDRLSFAAGWVSAREREEARTAIRRFALWHHAQQEASARRPIAAEHEFRVRLAVGDERVVLRGSMDRVEVDAAGLVHVVDFKTGRSPVSGAELAEHAQLGVYQLAVEHGAADELLGGPADDAGEVAGDPTDAEAAAFSGGAELVQLRVPASTRDLEHPKVQPQDAPHPDEPFFALELLERAVRTVREEEFVATPSERACRFCTFRRSCPAKVEGTTVLSSGGGATGRRGGTAGPGTGADGAEEATA</sequence>
<feature type="compositionally biased region" description="Basic and acidic residues" evidence="16">
    <location>
        <begin position="12"/>
        <end position="22"/>
    </location>
</feature>
<dbReference type="Gene3D" id="1.10.486.10">
    <property type="entry name" value="PCRA, domain 4"/>
    <property type="match status" value="1"/>
</dbReference>
<evidence type="ECO:0000256" key="2">
    <source>
        <dbReference type="ARBA" id="ARBA00022722"/>
    </source>
</evidence>
<feature type="domain" description="UvrD-like helicase C-terminal" evidence="18">
    <location>
        <begin position="314"/>
        <end position="638"/>
    </location>
</feature>
<evidence type="ECO:0000256" key="15">
    <source>
        <dbReference type="PROSITE-ProRule" id="PRU00560"/>
    </source>
</evidence>
<comment type="catalytic activity">
    <reaction evidence="14">
        <text>ATP + H2O = ADP + phosphate + H(+)</text>
        <dbReference type="Rhea" id="RHEA:13065"/>
        <dbReference type="ChEBI" id="CHEBI:15377"/>
        <dbReference type="ChEBI" id="CHEBI:15378"/>
        <dbReference type="ChEBI" id="CHEBI:30616"/>
        <dbReference type="ChEBI" id="CHEBI:43474"/>
        <dbReference type="ChEBI" id="CHEBI:456216"/>
        <dbReference type="EC" id="5.6.2.4"/>
    </reaction>
</comment>
<evidence type="ECO:0000259" key="17">
    <source>
        <dbReference type="PROSITE" id="PS51198"/>
    </source>
</evidence>
<dbReference type="OrthoDB" id="9806690at2"/>
<evidence type="ECO:0000313" key="20">
    <source>
        <dbReference type="Proteomes" id="UP000230842"/>
    </source>
</evidence>
<dbReference type="Pfam" id="PF13361">
    <property type="entry name" value="UvrD_C"/>
    <property type="match status" value="1"/>
</dbReference>
<accession>A0A2M9BFC5</accession>
<keyword evidence="8 15" id="KW-0067">ATP-binding</keyword>
<feature type="binding site" evidence="15">
    <location>
        <begin position="38"/>
        <end position="45"/>
    </location>
    <ligand>
        <name>ATP</name>
        <dbReference type="ChEBI" id="CHEBI:30616"/>
    </ligand>
</feature>
<dbReference type="InterPro" id="IPR038726">
    <property type="entry name" value="PDDEXK_AddAB-type"/>
</dbReference>
<reference evidence="19 20" key="1">
    <citation type="submission" date="2017-11" db="EMBL/GenBank/DDBJ databases">
        <title>Genomic Encyclopedia of Archaeal and Bacterial Type Strains, Phase II (KMG-II): From Individual Species to Whole Genera.</title>
        <authorList>
            <person name="Goeker M."/>
        </authorList>
    </citation>
    <scope>NUCLEOTIDE SEQUENCE [LARGE SCALE GENOMIC DNA]</scope>
    <source>
        <strain evidence="19 20">DSM 27763</strain>
    </source>
</reference>
<dbReference type="AlphaFoldDB" id="A0A2M9BFC5"/>
<feature type="domain" description="UvrD-like helicase ATP-binding" evidence="17">
    <location>
        <begin position="17"/>
        <end position="314"/>
    </location>
</feature>
<feature type="region of interest" description="Disordered" evidence="16">
    <location>
        <begin position="1097"/>
        <end position="1126"/>
    </location>
</feature>
<evidence type="ECO:0000256" key="11">
    <source>
        <dbReference type="ARBA" id="ARBA00023235"/>
    </source>
</evidence>
<evidence type="ECO:0000256" key="13">
    <source>
        <dbReference type="ARBA" id="ARBA00034808"/>
    </source>
</evidence>
<dbReference type="InterPro" id="IPR014017">
    <property type="entry name" value="DNA_helicase_UvrD-like_C"/>
</dbReference>
<dbReference type="Gene3D" id="1.10.10.160">
    <property type="match status" value="1"/>
</dbReference>
<dbReference type="Gene3D" id="3.40.50.300">
    <property type="entry name" value="P-loop containing nucleotide triphosphate hydrolases"/>
    <property type="match status" value="2"/>
</dbReference>
<dbReference type="InterPro" id="IPR000212">
    <property type="entry name" value="DNA_helicase_UvrD/REP"/>
</dbReference>
<keyword evidence="9" id="KW-0238">DNA-binding</keyword>
<dbReference type="GO" id="GO:0003677">
    <property type="term" value="F:DNA binding"/>
    <property type="evidence" value="ECO:0007669"/>
    <property type="project" value="UniProtKB-KW"/>
</dbReference>
<evidence type="ECO:0000256" key="12">
    <source>
        <dbReference type="ARBA" id="ARBA00034617"/>
    </source>
</evidence>
<comment type="caution">
    <text evidence="19">The sequence shown here is derived from an EMBL/GenBank/DDBJ whole genome shotgun (WGS) entry which is preliminary data.</text>
</comment>
<dbReference type="GO" id="GO:0043138">
    <property type="term" value="F:3'-5' DNA helicase activity"/>
    <property type="evidence" value="ECO:0007669"/>
    <property type="project" value="UniProtKB-EC"/>
</dbReference>
<evidence type="ECO:0000313" key="19">
    <source>
        <dbReference type="EMBL" id="PJJ56648.1"/>
    </source>
</evidence>
<dbReference type="GO" id="GO:0004527">
    <property type="term" value="F:exonuclease activity"/>
    <property type="evidence" value="ECO:0007669"/>
    <property type="project" value="UniProtKB-KW"/>
</dbReference>
<dbReference type="EC" id="5.6.2.4" evidence="13"/>
<evidence type="ECO:0000256" key="16">
    <source>
        <dbReference type="SAM" id="MobiDB-lite"/>
    </source>
</evidence>
<proteinExistence type="inferred from homology"/>
<protein>
    <recommendedName>
        <fullName evidence="13">DNA 3'-5' helicase</fullName>
        <ecNumber evidence="13">5.6.2.4</ecNumber>
    </recommendedName>
</protein>
<evidence type="ECO:0000256" key="9">
    <source>
        <dbReference type="ARBA" id="ARBA00023125"/>
    </source>
</evidence>
<keyword evidence="6 15" id="KW-0347">Helicase</keyword>
<dbReference type="InterPro" id="IPR011604">
    <property type="entry name" value="PDDEXK-like_dom_sf"/>
</dbReference>
<keyword evidence="10" id="KW-0234">DNA repair</keyword>
<evidence type="ECO:0000259" key="18">
    <source>
        <dbReference type="PROSITE" id="PS51217"/>
    </source>
</evidence>
<keyword evidence="11" id="KW-0413">Isomerase</keyword>
<feature type="compositionally biased region" description="Gly residues" evidence="16">
    <location>
        <begin position="1100"/>
        <end position="1118"/>
    </location>
</feature>
<dbReference type="Gene3D" id="3.90.320.10">
    <property type="match status" value="1"/>
</dbReference>
<keyword evidence="5 15" id="KW-0378">Hydrolase</keyword>
<keyword evidence="20" id="KW-1185">Reference proteome</keyword>
<evidence type="ECO:0000256" key="1">
    <source>
        <dbReference type="ARBA" id="ARBA00009922"/>
    </source>
</evidence>
<dbReference type="Proteomes" id="UP000230842">
    <property type="component" value="Unassembled WGS sequence"/>
</dbReference>
<dbReference type="GO" id="GO:0000725">
    <property type="term" value="P:recombinational repair"/>
    <property type="evidence" value="ECO:0007669"/>
    <property type="project" value="TreeGrafter"/>
</dbReference>
<name>A0A2M9BFC5_9ACTN</name>
<evidence type="ECO:0000256" key="14">
    <source>
        <dbReference type="ARBA" id="ARBA00048988"/>
    </source>
</evidence>
<comment type="catalytic activity">
    <reaction evidence="12">
        <text>Couples ATP hydrolysis with the unwinding of duplex DNA by translocating in the 3'-5' direction.</text>
        <dbReference type="EC" id="5.6.2.4"/>
    </reaction>
</comment>
<keyword evidence="3 15" id="KW-0547">Nucleotide-binding</keyword>
<feature type="region of interest" description="Disordered" evidence="16">
    <location>
        <begin position="1"/>
        <end position="22"/>
    </location>
</feature>
<comment type="similarity">
    <text evidence="1">Belongs to the helicase family. UvrD subfamily.</text>
</comment>